<proteinExistence type="predicted"/>
<dbReference type="GO" id="GO:0022857">
    <property type="term" value="F:transmembrane transporter activity"/>
    <property type="evidence" value="ECO:0007669"/>
    <property type="project" value="InterPro"/>
</dbReference>
<feature type="transmembrane region" description="Helical" evidence="4">
    <location>
        <begin position="60"/>
        <end position="79"/>
    </location>
</feature>
<evidence type="ECO:0000256" key="2">
    <source>
        <dbReference type="ARBA" id="ARBA00022989"/>
    </source>
</evidence>
<keyword evidence="3 4" id="KW-0472">Membrane</keyword>
<keyword evidence="1 4" id="KW-0812">Transmembrane</keyword>
<feature type="transmembrane region" description="Helical" evidence="4">
    <location>
        <begin position="112"/>
        <end position="140"/>
    </location>
</feature>
<protein>
    <submittedName>
        <fullName evidence="5">ADP/ATP translocase</fullName>
    </submittedName>
</protein>
<evidence type="ECO:0000256" key="3">
    <source>
        <dbReference type="ARBA" id="ARBA00023136"/>
    </source>
</evidence>
<dbReference type="EMBL" id="JSAM01000062">
    <property type="protein sequence ID" value="KIA77799.1"/>
    <property type="molecule type" value="Genomic_DNA"/>
</dbReference>
<feature type="transmembrane region" description="Helical" evidence="4">
    <location>
        <begin position="304"/>
        <end position="327"/>
    </location>
</feature>
<feature type="transmembrane region" description="Helical" evidence="4">
    <location>
        <begin position="182"/>
        <end position="204"/>
    </location>
</feature>
<dbReference type="Pfam" id="PF07690">
    <property type="entry name" value="MFS_1"/>
    <property type="match status" value="1"/>
</dbReference>
<dbReference type="Proteomes" id="UP000031307">
    <property type="component" value="Unassembled WGS sequence"/>
</dbReference>
<dbReference type="Gene3D" id="1.20.1250.20">
    <property type="entry name" value="MFS general substrate transporter like domains"/>
    <property type="match status" value="1"/>
</dbReference>
<comment type="caution">
    <text evidence="5">The sequence shown here is derived from an EMBL/GenBank/DDBJ whole genome shotgun (WGS) entry which is preliminary data.</text>
</comment>
<reference evidence="5 6" key="1">
    <citation type="journal article" date="2014" name="Mol. Biol. Evol.">
        <title>Massive expansion of Ubiquitination-related gene families within the Chlamydiae.</title>
        <authorList>
            <person name="Domman D."/>
            <person name="Collingro A."/>
            <person name="Lagkouvardos I."/>
            <person name="Gehre L."/>
            <person name="Weinmaier T."/>
            <person name="Rattei T."/>
            <person name="Subtil A."/>
            <person name="Horn M."/>
        </authorList>
    </citation>
    <scope>NUCLEOTIDE SEQUENCE [LARGE SCALE GENOMIC DNA]</scope>
    <source>
        <strain evidence="5 6">OEW1</strain>
    </source>
</reference>
<evidence type="ECO:0000256" key="1">
    <source>
        <dbReference type="ARBA" id="ARBA00022692"/>
    </source>
</evidence>
<sequence>MSIDRLVMKNDLDRKIKIEEWYGVILSFIYYFCVLGSYYIMRPLRDQLAAEVGSAQLPGFFAATFIVMLLLTPLFAWLVSRWPRRVIMPVVNLFFIACQLLFIPLFGHQAWLSAQFFGVILFVWVSVFNLFVVSVFWSFMTDIWSDAQARRLFPIIALGGTLGAVVGPMITRTLVEVIRLPLLLAVSAGLLLIAVLCVIILGNWAHQFGFHRNEVASEAAVGGGMLDGLKQIFTNPFIGYMALMMLLNDAIGTVAYALITDYSGAAFPNDAVAQTRFASNMDLSSNIIQVVVQLTTTRWLLVSYGAGAVFAIWTVIVVCACLIMALVNPYAPIFGTMPYLALVLILTRALAHGMIQPARETLYTLVPRDLRYKGKNAVDTVVWRAGDVLSLLSINGFRALGVNVAGFGLIWAGLAAASGWLGWRLANQAEKGYFEK</sequence>
<feature type="transmembrane region" description="Helical" evidence="4">
    <location>
        <begin position="339"/>
        <end position="355"/>
    </location>
</feature>
<dbReference type="PANTHER" id="PTHR43596:SF1">
    <property type="entry name" value="ADP,ATP CARRIER PROTEIN"/>
    <property type="match status" value="1"/>
</dbReference>
<name>A0A0C1EN65_9BACT</name>
<feature type="transmembrane region" description="Helical" evidence="4">
    <location>
        <begin position="400"/>
        <end position="423"/>
    </location>
</feature>
<feature type="transmembrane region" description="Helical" evidence="4">
    <location>
        <begin position="237"/>
        <end position="259"/>
    </location>
</feature>
<gene>
    <name evidence="5" type="primary">ntt_4</name>
    <name evidence="5" type="ORF">DB43_FS00400</name>
</gene>
<dbReference type="AlphaFoldDB" id="A0A0C1EN65"/>
<evidence type="ECO:0000256" key="4">
    <source>
        <dbReference type="SAM" id="Phobius"/>
    </source>
</evidence>
<evidence type="ECO:0000313" key="6">
    <source>
        <dbReference type="Proteomes" id="UP000031307"/>
    </source>
</evidence>
<evidence type="ECO:0000313" key="5">
    <source>
        <dbReference type="EMBL" id="KIA77799.1"/>
    </source>
</evidence>
<organism evidence="5 6">
    <name type="scientific">Parachlamydia acanthamoebae</name>
    <dbReference type="NCBI Taxonomy" id="83552"/>
    <lineage>
        <taxon>Bacteria</taxon>
        <taxon>Pseudomonadati</taxon>
        <taxon>Chlamydiota</taxon>
        <taxon>Chlamydiia</taxon>
        <taxon>Parachlamydiales</taxon>
        <taxon>Parachlamydiaceae</taxon>
        <taxon>Parachlamydia</taxon>
    </lineage>
</organism>
<dbReference type="PANTHER" id="PTHR43596">
    <property type="entry name" value="ADP,ATP CARRIER PROTEIN"/>
    <property type="match status" value="1"/>
</dbReference>
<keyword evidence="2 4" id="KW-1133">Transmembrane helix</keyword>
<feature type="transmembrane region" description="Helical" evidence="4">
    <location>
        <begin position="152"/>
        <end position="170"/>
    </location>
</feature>
<dbReference type="InterPro" id="IPR036259">
    <property type="entry name" value="MFS_trans_sf"/>
</dbReference>
<dbReference type="PATRIC" id="fig|83552.4.peg.1046"/>
<feature type="transmembrane region" description="Helical" evidence="4">
    <location>
        <begin position="86"/>
        <end position="106"/>
    </location>
</feature>
<feature type="transmembrane region" description="Helical" evidence="4">
    <location>
        <begin position="21"/>
        <end position="40"/>
    </location>
</feature>
<dbReference type="InterPro" id="IPR011701">
    <property type="entry name" value="MFS"/>
</dbReference>
<accession>A0A0C1EN65</accession>
<dbReference type="SUPFAM" id="SSF103473">
    <property type="entry name" value="MFS general substrate transporter"/>
    <property type="match status" value="1"/>
</dbReference>